<name>A0A9X4NVF2_9BURK</name>
<keyword evidence="3" id="KW-1185">Reference proteome</keyword>
<keyword evidence="1" id="KW-0732">Signal</keyword>
<dbReference type="Gene3D" id="1.20.120.1490">
    <property type="match status" value="1"/>
</dbReference>
<dbReference type="EMBL" id="AOGK01000029">
    <property type="protein sequence ID" value="MDG5977997.1"/>
    <property type="molecule type" value="Genomic_DNA"/>
</dbReference>
<protein>
    <recommendedName>
        <fullName evidence="4">Heavy metal resistance protein</fullName>
    </recommendedName>
</protein>
<evidence type="ECO:0008006" key="4">
    <source>
        <dbReference type="Google" id="ProtNLM"/>
    </source>
</evidence>
<accession>A0A9X4NVF2</accession>
<comment type="caution">
    <text evidence="2">The sequence shown here is derived from an EMBL/GenBank/DDBJ whole genome shotgun (WGS) entry which is preliminary data.</text>
</comment>
<dbReference type="RefSeq" id="WP_068171497.1">
    <property type="nucleotide sequence ID" value="NZ_AOGK01000029.1"/>
</dbReference>
<sequence>MHPSILFTALLSGPILVTAPSAALAQHAAHHPSVAPERATPYAGMQGRDIKALSPQQVADLREGKGMSLALAAELNGFPGPSHVLELADALGLSAEQRARTQQLLEQMKAQARTLGAEVIAAEGRLDALFKEHRVSRDNLLAATLQVANAQGQLRAAHLEYHLSMSELLTARQIAVYNQLRGY</sequence>
<proteinExistence type="predicted"/>
<evidence type="ECO:0000313" key="2">
    <source>
        <dbReference type="EMBL" id="MDG5977997.1"/>
    </source>
</evidence>
<evidence type="ECO:0000256" key="1">
    <source>
        <dbReference type="SAM" id="SignalP"/>
    </source>
</evidence>
<gene>
    <name evidence="2" type="ORF">H010_22276</name>
</gene>
<feature type="signal peptide" evidence="1">
    <location>
        <begin position="1"/>
        <end position="25"/>
    </location>
</feature>
<dbReference type="AlphaFoldDB" id="A0A9X4NVF2"/>
<reference evidence="2" key="1">
    <citation type="submission" date="2013-01" db="EMBL/GenBank/DDBJ databases">
        <title>Genome draft of Hydrogenophaga taeniospiralis 2K1.</title>
        <authorList>
            <person name="Gomila M."/>
            <person name="Lalucat J."/>
        </authorList>
    </citation>
    <scope>NUCLEOTIDE SEQUENCE</scope>
    <source>
        <strain evidence="2">CCUG 15921</strain>
    </source>
</reference>
<dbReference type="Proteomes" id="UP001152876">
    <property type="component" value="Unassembled WGS sequence"/>
</dbReference>
<evidence type="ECO:0000313" key="3">
    <source>
        <dbReference type="Proteomes" id="UP001152876"/>
    </source>
</evidence>
<feature type="chain" id="PRO_5040869317" description="Heavy metal resistance protein" evidence="1">
    <location>
        <begin position="26"/>
        <end position="183"/>
    </location>
</feature>
<organism evidence="2 3">
    <name type="scientific">Hydrogenophaga taeniospiralis CCUG 15921</name>
    <dbReference type="NCBI Taxonomy" id="1281780"/>
    <lineage>
        <taxon>Bacteria</taxon>
        <taxon>Pseudomonadati</taxon>
        <taxon>Pseudomonadota</taxon>
        <taxon>Betaproteobacteria</taxon>
        <taxon>Burkholderiales</taxon>
        <taxon>Comamonadaceae</taxon>
        <taxon>Hydrogenophaga</taxon>
    </lineage>
</organism>